<dbReference type="OrthoDB" id="5983986at2759"/>
<evidence type="ECO:0008006" key="3">
    <source>
        <dbReference type="Google" id="ProtNLM"/>
    </source>
</evidence>
<dbReference type="InterPro" id="IPR036397">
    <property type="entry name" value="RNaseH_sf"/>
</dbReference>
<dbReference type="PANTHER" id="PTHR47331:SF5">
    <property type="entry name" value="RIBONUCLEASE H"/>
    <property type="match status" value="1"/>
</dbReference>
<dbReference type="InterPro" id="IPR008042">
    <property type="entry name" value="Retrotrans_Pao"/>
</dbReference>
<organism evidence="1 2">
    <name type="scientific">Araneus ventricosus</name>
    <name type="common">Orbweaver spider</name>
    <name type="synonym">Epeira ventricosa</name>
    <dbReference type="NCBI Taxonomy" id="182803"/>
    <lineage>
        <taxon>Eukaryota</taxon>
        <taxon>Metazoa</taxon>
        <taxon>Ecdysozoa</taxon>
        <taxon>Arthropoda</taxon>
        <taxon>Chelicerata</taxon>
        <taxon>Arachnida</taxon>
        <taxon>Araneae</taxon>
        <taxon>Araneomorphae</taxon>
        <taxon>Entelegynae</taxon>
        <taxon>Araneoidea</taxon>
        <taxon>Araneidae</taxon>
        <taxon>Araneus</taxon>
    </lineage>
</organism>
<comment type="caution">
    <text evidence="1">The sequence shown here is derived from an EMBL/GenBank/DDBJ whole genome shotgun (WGS) entry which is preliminary data.</text>
</comment>
<reference evidence="1 2" key="1">
    <citation type="journal article" date="2019" name="Sci. Rep.">
        <title>Orb-weaving spider Araneus ventricosus genome elucidates the spidroin gene catalogue.</title>
        <authorList>
            <person name="Kono N."/>
            <person name="Nakamura H."/>
            <person name="Ohtoshi R."/>
            <person name="Moran D.A.P."/>
            <person name="Shinohara A."/>
            <person name="Yoshida Y."/>
            <person name="Fujiwara M."/>
            <person name="Mori M."/>
            <person name="Tomita M."/>
            <person name="Arakawa K."/>
        </authorList>
    </citation>
    <scope>NUCLEOTIDE SEQUENCE [LARGE SCALE GENOMIC DNA]</scope>
</reference>
<evidence type="ECO:0000313" key="2">
    <source>
        <dbReference type="Proteomes" id="UP000499080"/>
    </source>
</evidence>
<accession>A0A4Y2RER3</accession>
<proteinExistence type="predicted"/>
<sequence length="582" mass="66652">MSNVHSDGLGQFQKDNATPHASRVATNWLQEHSSDFRHFHWPPKYLEMNIIVDIRDALLHAVEKTSPPPRAPMLTALQDSLCEFPPGYIRTPVESMPHRFASLLRARGALHDIKKVEIVQKYLEGFQLADWCSKGKVAVLIGRNKAFKGQLVATETIFGRCLIGRDSDVRDVYVSLNIITEKDLISGLIKKFWELESLGIVENEFSDPTNDSVLQRFESEIKYENSRYTVRLPWKSDRKYILSDNIKVAERQFGEAGMTLHKRQTNNEELQKLWVKKDMVSGDSSQVVEPSGLPFKVLGVSWNKGEDSLYFDVQNLVTFLSGRVNSKRCLLHAIGRIFDPVGFLNPFGLRVKLLTKEIWKLSRDWDDDLPECLSLAWNRWCNEVPGLGELKISRYCFSNMFDVGIRKIELHYFSGAENSQKFNVRSSGNHRCLQDNLYGSSSFWVVLGIPPLHLRLERESRGTALYRLRLHISTNVIDINPSEIEEKATGWSAHPSEHLSSTQISLEDGGNINTGVRIYNEVLFFSGHRPFPSYLHRFNFSETSFYSCGWNWHTNTLCHRMSPHSRLPCETTQPTTSTNLSR</sequence>
<dbReference type="Pfam" id="PF05380">
    <property type="entry name" value="Peptidase_A17"/>
    <property type="match status" value="1"/>
</dbReference>
<dbReference type="EMBL" id="BGPR01016802">
    <property type="protein sequence ID" value="GBN74183.1"/>
    <property type="molecule type" value="Genomic_DNA"/>
</dbReference>
<dbReference type="Gene3D" id="3.30.420.10">
    <property type="entry name" value="Ribonuclease H-like superfamily/Ribonuclease H"/>
    <property type="match status" value="1"/>
</dbReference>
<name>A0A4Y2RER3_ARAVE</name>
<protein>
    <recommendedName>
        <fullName evidence="3">DUF5641 domain-containing protein</fullName>
    </recommendedName>
</protein>
<dbReference type="AlphaFoldDB" id="A0A4Y2RER3"/>
<dbReference type="GO" id="GO:0003676">
    <property type="term" value="F:nucleic acid binding"/>
    <property type="evidence" value="ECO:0007669"/>
    <property type="project" value="InterPro"/>
</dbReference>
<gene>
    <name evidence="1" type="ORF">AVEN_106174_1</name>
</gene>
<dbReference type="PANTHER" id="PTHR47331">
    <property type="entry name" value="PHD-TYPE DOMAIN-CONTAINING PROTEIN"/>
    <property type="match status" value="1"/>
</dbReference>
<evidence type="ECO:0000313" key="1">
    <source>
        <dbReference type="EMBL" id="GBN74183.1"/>
    </source>
</evidence>
<dbReference type="Proteomes" id="UP000499080">
    <property type="component" value="Unassembled WGS sequence"/>
</dbReference>
<keyword evidence="2" id="KW-1185">Reference proteome</keyword>